<reference evidence="1 2" key="1">
    <citation type="journal article" date="2017" name="Nature">
        <title>The Apostasia genome and the evolution of orchids.</title>
        <authorList>
            <person name="Zhang G.Q."/>
            <person name="Liu K.W."/>
            <person name="Li Z."/>
            <person name="Lohaus R."/>
            <person name="Hsiao Y.Y."/>
            <person name="Niu S.C."/>
            <person name="Wang J.Y."/>
            <person name="Lin Y.C."/>
            <person name="Xu Q."/>
            <person name="Chen L.J."/>
            <person name="Yoshida K."/>
            <person name="Fujiwara S."/>
            <person name="Wang Z.W."/>
            <person name="Zhang Y.Q."/>
            <person name="Mitsuda N."/>
            <person name="Wang M."/>
            <person name="Liu G.H."/>
            <person name="Pecoraro L."/>
            <person name="Huang H.X."/>
            <person name="Xiao X.J."/>
            <person name="Lin M."/>
            <person name="Wu X.Y."/>
            <person name="Wu W.L."/>
            <person name="Chen Y.Y."/>
            <person name="Chang S.B."/>
            <person name="Sakamoto S."/>
            <person name="Ohme-Takagi M."/>
            <person name="Yagi M."/>
            <person name="Zeng S.J."/>
            <person name="Shen C.Y."/>
            <person name="Yeh C.M."/>
            <person name="Luo Y.B."/>
            <person name="Tsai W.C."/>
            <person name="Van de Peer Y."/>
            <person name="Liu Z.J."/>
        </authorList>
    </citation>
    <scope>NUCLEOTIDE SEQUENCE [LARGE SCALE GENOMIC DNA]</scope>
    <source>
        <strain evidence="2">cv. Shenzhen</strain>
        <tissue evidence="1">Stem</tissue>
    </source>
</reference>
<accession>A0A2H9ZWD6</accession>
<dbReference type="EMBL" id="KZ453122">
    <property type="protein sequence ID" value="PKA47586.1"/>
    <property type="molecule type" value="Genomic_DNA"/>
</dbReference>
<evidence type="ECO:0000313" key="1">
    <source>
        <dbReference type="EMBL" id="PKA47586.1"/>
    </source>
</evidence>
<evidence type="ECO:0000313" key="2">
    <source>
        <dbReference type="Proteomes" id="UP000236161"/>
    </source>
</evidence>
<gene>
    <name evidence="1" type="ORF">AXF42_Ash014782</name>
</gene>
<sequence>MLRSKNVYIFVNRILLLFQMPSYTVLEGRRHVFTKDRRIAGSKYTVTHYPSTLYFKLAS</sequence>
<dbReference type="AlphaFoldDB" id="A0A2H9ZWD6"/>
<protein>
    <submittedName>
        <fullName evidence="1">Uncharacterized protein</fullName>
    </submittedName>
</protein>
<keyword evidence="2" id="KW-1185">Reference proteome</keyword>
<organism evidence="1 2">
    <name type="scientific">Apostasia shenzhenica</name>
    <dbReference type="NCBI Taxonomy" id="1088818"/>
    <lineage>
        <taxon>Eukaryota</taxon>
        <taxon>Viridiplantae</taxon>
        <taxon>Streptophyta</taxon>
        <taxon>Embryophyta</taxon>
        <taxon>Tracheophyta</taxon>
        <taxon>Spermatophyta</taxon>
        <taxon>Magnoliopsida</taxon>
        <taxon>Liliopsida</taxon>
        <taxon>Asparagales</taxon>
        <taxon>Orchidaceae</taxon>
        <taxon>Apostasioideae</taxon>
        <taxon>Apostasia</taxon>
    </lineage>
</organism>
<name>A0A2H9ZWD6_9ASPA</name>
<dbReference type="Proteomes" id="UP000236161">
    <property type="component" value="Unassembled WGS sequence"/>
</dbReference>
<proteinExistence type="predicted"/>